<dbReference type="EMBL" id="WAEM01000001">
    <property type="protein sequence ID" value="KAB1158105.1"/>
    <property type="molecule type" value="Genomic_DNA"/>
</dbReference>
<protein>
    <submittedName>
        <fullName evidence="1">Uncharacterized protein</fullName>
    </submittedName>
</protein>
<name>A0A7J5AKM9_9FLAO</name>
<dbReference type="InterPro" id="IPR054223">
    <property type="entry name" value="DUF6943"/>
</dbReference>
<dbReference type="Proteomes" id="UP000490922">
    <property type="component" value="Unassembled WGS sequence"/>
</dbReference>
<accession>A0A7J5AKM9</accession>
<reference evidence="1 2" key="1">
    <citation type="submission" date="2019-09" db="EMBL/GenBank/DDBJ databases">
        <title>Flavobacterium sp. nov., isolated from glacier ice.</title>
        <authorList>
            <person name="Liu Q."/>
        </authorList>
    </citation>
    <scope>NUCLEOTIDE SEQUENCE [LARGE SCALE GENOMIC DNA]</scope>
    <source>
        <strain evidence="1 2">NBRC 112527</strain>
    </source>
</reference>
<comment type="caution">
    <text evidence="1">The sequence shown here is derived from an EMBL/GenBank/DDBJ whole genome shotgun (WGS) entry which is preliminary data.</text>
</comment>
<organism evidence="1 2">
    <name type="scientific">Flavobacterium luteum</name>
    <dbReference type="NCBI Taxonomy" id="2026654"/>
    <lineage>
        <taxon>Bacteria</taxon>
        <taxon>Pseudomonadati</taxon>
        <taxon>Bacteroidota</taxon>
        <taxon>Flavobacteriia</taxon>
        <taxon>Flavobacteriales</taxon>
        <taxon>Flavobacteriaceae</taxon>
        <taxon>Flavobacterium</taxon>
    </lineage>
</organism>
<dbReference type="Pfam" id="PF22105">
    <property type="entry name" value="DUF6943"/>
    <property type="match status" value="1"/>
</dbReference>
<gene>
    <name evidence="1" type="ORF">F6464_03215</name>
</gene>
<evidence type="ECO:0000313" key="1">
    <source>
        <dbReference type="EMBL" id="KAB1158105.1"/>
    </source>
</evidence>
<dbReference type="RefSeq" id="WP_151106297.1">
    <property type="nucleotide sequence ID" value="NZ_WAEM01000001.1"/>
</dbReference>
<evidence type="ECO:0000313" key="2">
    <source>
        <dbReference type="Proteomes" id="UP000490922"/>
    </source>
</evidence>
<proteinExistence type="predicted"/>
<sequence length="141" mass="16947">MNFIIKTHRKDTKYNKPCLYLLNKGLNSGKPQKEPFTNSFVVIFDNQEDLENIYFVAYSLWKAKFWHQFLIGSVIPFLRLFDFKKEFISRVKTMLEEFENHQKNIAALKLLEEQEIHFVNNLKLVNDIRNVIINRYCKVLE</sequence>
<dbReference type="AlphaFoldDB" id="A0A7J5AKM9"/>
<dbReference type="OrthoDB" id="670969at2"/>
<keyword evidence="2" id="KW-1185">Reference proteome</keyword>